<evidence type="ECO:0000313" key="1">
    <source>
        <dbReference type="EMBL" id="PRZ34797.1"/>
    </source>
</evidence>
<keyword evidence="2" id="KW-1185">Reference proteome</keyword>
<comment type="caution">
    <text evidence="1">The sequence shown here is derived from an EMBL/GenBank/DDBJ whole genome shotgun (WGS) entry which is preliminary data.</text>
</comment>
<accession>A0A2T0ZEN9</accession>
<dbReference type="OrthoDB" id="5205174at2"/>
<organism evidence="1 2">
    <name type="scientific">Antricoccus suffuscus</name>
    <dbReference type="NCBI Taxonomy" id="1629062"/>
    <lineage>
        <taxon>Bacteria</taxon>
        <taxon>Bacillati</taxon>
        <taxon>Actinomycetota</taxon>
        <taxon>Actinomycetes</taxon>
        <taxon>Geodermatophilales</taxon>
        <taxon>Antricoccaceae</taxon>
        <taxon>Antricoccus</taxon>
    </lineage>
</organism>
<dbReference type="AlphaFoldDB" id="A0A2T0ZEN9"/>
<dbReference type="RefSeq" id="WP_106350814.1">
    <property type="nucleotide sequence ID" value="NZ_PVUE01000023.1"/>
</dbReference>
<proteinExistence type="predicted"/>
<dbReference type="EMBL" id="PVUE01000023">
    <property type="protein sequence ID" value="PRZ34797.1"/>
    <property type="molecule type" value="Genomic_DNA"/>
</dbReference>
<name>A0A2T0ZEN9_9ACTN</name>
<gene>
    <name evidence="1" type="ORF">CLV47_12329</name>
</gene>
<dbReference type="Proteomes" id="UP000237752">
    <property type="component" value="Unassembled WGS sequence"/>
</dbReference>
<evidence type="ECO:0000313" key="2">
    <source>
        <dbReference type="Proteomes" id="UP000237752"/>
    </source>
</evidence>
<sequence>MQIITNVTLSAAGEQPANISSHDGPDTGHVQVQVHGCWVTALDLDAVISHAYAWSTARAEAVGYLPQKVHVEPLQLPTAATVIVRHVGYTQPQVYLSADDRPHLEVIVGSLRVRAYDLLAVETYSQAWDRAVAIARTIWRGTPPRIDPDAVTKVLAQRGQPAIARDGLPPNP</sequence>
<protein>
    <submittedName>
        <fullName evidence="1">Uncharacterized protein</fullName>
    </submittedName>
</protein>
<reference evidence="1 2" key="1">
    <citation type="submission" date="2018-03" db="EMBL/GenBank/DDBJ databases">
        <title>Genomic Encyclopedia of Archaeal and Bacterial Type Strains, Phase II (KMG-II): from individual species to whole genera.</title>
        <authorList>
            <person name="Goeker M."/>
        </authorList>
    </citation>
    <scope>NUCLEOTIDE SEQUENCE [LARGE SCALE GENOMIC DNA]</scope>
    <source>
        <strain evidence="1 2">DSM 100065</strain>
    </source>
</reference>